<organism evidence="3 4">
    <name type="scientific">Polarella glacialis</name>
    <name type="common">Dinoflagellate</name>
    <dbReference type="NCBI Taxonomy" id="89957"/>
    <lineage>
        <taxon>Eukaryota</taxon>
        <taxon>Sar</taxon>
        <taxon>Alveolata</taxon>
        <taxon>Dinophyceae</taxon>
        <taxon>Suessiales</taxon>
        <taxon>Suessiaceae</taxon>
        <taxon>Polarella</taxon>
    </lineage>
</organism>
<name>A0A813L871_POLGL</name>
<evidence type="ECO:0000256" key="1">
    <source>
        <dbReference type="SAM" id="Phobius"/>
    </source>
</evidence>
<feature type="domain" description="UBA" evidence="2">
    <location>
        <begin position="5"/>
        <end position="44"/>
    </location>
</feature>
<evidence type="ECO:0000313" key="3">
    <source>
        <dbReference type="EMBL" id="CAE8721601.1"/>
    </source>
</evidence>
<evidence type="ECO:0000259" key="2">
    <source>
        <dbReference type="PROSITE" id="PS50030"/>
    </source>
</evidence>
<dbReference type="SMART" id="SM00165">
    <property type="entry name" value="UBA"/>
    <property type="match status" value="1"/>
</dbReference>
<dbReference type="InterPro" id="IPR009060">
    <property type="entry name" value="UBA-like_sf"/>
</dbReference>
<dbReference type="InterPro" id="IPR015940">
    <property type="entry name" value="UBA"/>
</dbReference>
<comment type="caution">
    <text evidence="3">The sequence shown here is derived from an EMBL/GenBank/DDBJ whole genome shotgun (WGS) entry which is preliminary data.</text>
</comment>
<keyword evidence="1" id="KW-0472">Membrane</keyword>
<evidence type="ECO:0000313" key="4">
    <source>
        <dbReference type="Proteomes" id="UP000626109"/>
    </source>
</evidence>
<dbReference type="SUPFAM" id="SSF46934">
    <property type="entry name" value="UBA-like"/>
    <property type="match status" value="1"/>
</dbReference>
<dbReference type="Gene3D" id="1.10.8.10">
    <property type="entry name" value="DNA helicase RuvA subunit, C-terminal domain"/>
    <property type="match status" value="1"/>
</dbReference>
<gene>
    <name evidence="3" type="ORF">PGLA2088_LOCUS42027</name>
</gene>
<accession>A0A813L871</accession>
<keyword evidence="1" id="KW-1133">Transmembrane helix</keyword>
<dbReference type="AlphaFoldDB" id="A0A813L871"/>
<dbReference type="Proteomes" id="UP000626109">
    <property type="component" value="Unassembled WGS sequence"/>
</dbReference>
<keyword evidence="1" id="KW-0812">Transmembrane</keyword>
<protein>
    <recommendedName>
        <fullName evidence="2">UBA domain-containing protein</fullName>
    </recommendedName>
</protein>
<proteinExistence type="predicted"/>
<sequence>MAGVSLDASLAQLVEMGFSAEAASSSLLAVEGNLEAALQRFFVAVRDIFYLFVACFVVVCCCFMIFSILF</sequence>
<dbReference type="Pfam" id="PF22562">
    <property type="entry name" value="UBA_7"/>
    <property type="match status" value="1"/>
</dbReference>
<reference evidence="3" key="1">
    <citation type="submission" date="2021-02" db="EMBL/GenBank/DDBJ databases">
        <authorList>
            <person name="Dougan E. K."/>
            <person name="Rhodes N."/>
            <person name="Thang M."/>
            <person name="Chan C."/>
        </authorList>
    </citation>
    <scope>NUCLEOTIDE SEQUENCE</scope>
</reference>
<dbReference type="PROSITE" id="PS50030">
    <property type="entry name" value="UBA"/>
    <property type="match status" value="1"/>
</dbReference>
<feature type="transmembrane region" description="Helical" evidence="1">
    <location>
        <begin position="48"/>
        <end position="69"/>
    </location>
</feature>
<dbReference type="EMBL" id="CAJNNW010034102">
    <property type="protein sequence ID" value="CAE8721601.1"/>
    <property type="molecule type" value="Genomic_DNA"/>
</dbReference>